<dbReference type="OrthoDB" id="9983919at2759"/>
<evidence type="ECO:0000313" key="2">
    <source>
        <dbReference type="EMBL" id="PPQ73422.1"/>
    </source>
</evidence>
<organism evidence="2 3">
    <name type="scientific">Gymnopilus dilepis</name>
    <dbReference type="NCBI Taxonomy" id="231916"/>
    <lineage>
        <taxon>Eukaryota</taxon>
        <taxon>Fungi</taxon>
        <taxon>Dikarya</taxon>
        <taxon>Basidiomycota</taxon>
        <taxon>Agaricomycotina</taxon>
        <taxon>Agaricomycetes</taxon>
        <taxon>Agaricomycetidae</taxon>
        <taxon>Agaricales</taxon>
        <taxon>Agaricineae</taxon>
        <taxon>Hymenogastraceae</taxon>
        <taxon>Gymnopilus</taxon>
    </lineage>
</organism>
<feature type="domain" description="Hemerythrin-like" evidence="1">
    <location>
        <begin position="8"/>
        <end position="125"/>
    </location>
</feature>
<gene>
    <name evidence="2" type="ORF">CVT26_015772</name>
</gene>
<evidence type="ECO:0000313" key="3">
    <source>
        <dbReference type="Proteomes" id="UP000284706"/>
    </source>
</evidence>
<dbReference type="PANTHER" id="PTHR35585">
    <property type="entry name" value="HHE DOMAIN PROTEIN (AFU_ORTHOLOGUE AFUA_4G00730)"/>
    <property type="match status" value="1"/>
</dbReference>
<dbReference type="PANTHER" id="PTHR35585:SF1">
    <property type="entry name" value="HHE DOMAIN PROTEIN (AFU_ORTHOLOGUE AFUA_4G00730)"/>
    <property type="match status" value="1"/>
</dbReference>
<dbReference type="AlphaFoldDB" id="A0A409W4K0"/>
<evidence type="ECO:0000259" key="1">
    <source>
        <dbReference type="Pfam" id="PF01814"/>
    </source>
</evidence>
<dbReference type="EMBL" id="NHYE01005406">
    <property type="protein sequence ID" value="PPQ73422.1"/>
    <property type="molecule type" value="Genomic_DNA"/>
</dbReference>
<reference evidence="2 3" key="1">
    <citation type="journal article" date="2018" name="Evol. Lett.">
        <title>Horizontal gene cluster transfer increased hallucinogenic mushroom diversity.</title>
        <authorList>
            <person name="Reynolds H.T."/>
            <person name="Vijayakumar V."/>
            <person name="Gluck-Thaler E."/>
            <person name="Korotkin H.B."/>
            <person name="Matheny P.B."/>
            <person name="Slot J.C."/>
        </authorList>
    </citation>
    <scope>NUCLEOTIDE SEQUENCE [LARGE SCALE GENOMIC DNA]</scope>
    <source>
        <strain evidence="2 3">SRW20</strain>
    </source>
</reference>
<comment type="caution">
    <text evidence="2">The sequence shown here is derived from an EMBL/GenBank/DDBJ whole genome shotgun (WGS) entry which is preliminary data.</text>
</comment>
<dbReference type="Pfam" id="PF01814">
    <property type="entry name" value="Hemerythrin"/>
    <property type="match status" value="1"/>
</dbReference>
<proteinExistence type="predicted"/>
<sequence length="195" mass="21292">MSTAFGQTIANDHRAVYQLRDQYVAALDKGKKQELAKLLMWNVARHVTTEEILVHPLCVKFLGTELGGKLAQFDGEGHAEVKQNFLKLLDSGATPGSMEFDGALEKALGDLHRHNDSEEASDVPTLEKEMSATQAQELAQAIENAKAFFVPSRFDRSAGDQITEKALRIALTTDSGALGKDLISFLGIPQPENIN</sequence>
<name>A0A409W4K0_9AGAR</name>
<dbReference type="InterPro" id="IPR012312">
    <property type="entry name" value="Hemerythrin-like"/>
</dbReference>
<dbReference type="STRING" id="231916.A0A409W4K0"/>
<keyword evidence="3" id="KW-1185">Reference proteome</keyword>
<dbReference type="Proteomes" id="UP000284706">
    <property type="component" value="Unassembled WGS sequence"/>
</dbReference>
<protein>
    <recommendedName>
        <fullName evidence="1">Hemerythrin-like domain-containing protein</fullName>
    </recommendedName>
</protein>
<accession>A0A409W4K0</accession>
<dbReference type="InParanoid" id="A0A409W4K0"/>